<organism evidence="4 6">
    <name type="scientific">Formosa algae</name>
    <dbReference type="NCBI Taxonomy" id="225843"/>
    <lineage>
        <taxon>Bacteria</taxon>
        <taxon>Pseudomonadati</taxon>
        <taxon>Bacteroidota</taxon>
        <taxon>Flavobacteriia</taxon>
        <taxon>Flavobacteriales</taxon>
        <taxon>Flavobacteriaceae</taxon>
        <taxon>Formosa</taxon>
    </lineage>
</organism>
<dbReference type="InterPro" id="IPR013783">
    <property type="entry name" value="Ig-like_fold"/>
</dbReference>
<dbReference type="Gene3D" id="2.60.40.10">
    <property type="entry name" value="Immunoglobulins"/>
    <property type="match status" value="2"/>
</dbReference>
<keyword evidence="7" id="KW-1185">Reference proteome</keyword>
<dbReference type="AlphaFoldDB" id="A0A9X1C9K0"/>
<name>A0A9X1C9K0_9FLAO</name>
<dbReference type="InterPro" id="IPR024079">
    <property type="entry name" value="MetalloPept_cat_dom_sf"/>
</dbReference>
<evidence type="ECO:0000313" key="5">
    <source>
        <dbReference type="EMBL" id="MDQ0336900.1"/>
    </source>
</evidence>
<dbReference type="InterPro" id="IPR045474">
    <property type="entry name" value="GEVED"/>
</dbReference>
<feature type="signal peptide" evidence="2">
    <location>
        <begin position="1"/>
        <end position="24"/>
    </location>
</feature>
<dbReference type="Pfam" id="PF13583">
    <property type="entry name" value="Reprolysin_4"/>
    <property type="match status" value="1"/>
</dbReference>
<sequence>MKYLSAKKLFLLLIVSLHVSVLFAQSQSNFWKNSSASRTTSEVLSRKTHPSSYQVFELDLDTFRAALSQAPLSDNHRNTSGEIIDFPMSDGTFQQFEVTESSIMQPELAAKFPDIKTYKAIGVDDKTATMRFSITQNGLHGFSLSGQRSSEFIDPQTVAGDTYMVYNRTALGIDAQDFECLTEDNINLESLKSDTASQRSNTDDSVLRTFRLALSCNADYGALFAGDGTDVEKKANILAQMVITINRVNEIYERDLGITLSLINRNDELLYYDVDTDPWDTEFNSKTQEVISSTLGDESLYDIGHNFNTSNGGNSGCIGCVCVDAVAPYTNEVSKGRGYTGSTNPTGDAFDIDYVAHEMGHQFGAWHTMNTCARSGNGISEVEPASGSSIMGYAGICGVNNVQDNSDAHFNYVNIRDISENIQAGGVSTCAEETVLGNTAPVANAGQDYTIPVSTPFVLHGEASDVDGTSTLTYNWSQNDPERAPSDGAPQSTWDVGPMYRSILPTDSPDRYMPSLSDVVDGNLTPTWEVTPSVARTLNFALTVRDNGSGFPIGIGQVDTDLMTVTVVDGTPFKVTYPNESTSWYVGMSREVTWTVGETNTAPINSSTVIIKLSLDGGLTYPITLAENVDNDGLETIIVPDYESDNCRLLVEAADNIFYDISDADFSISESDPIFILEQIDQDPLYTVCANVTSLELPFKYTTVSGFDELTTFSASNLPSGVIATFSPVSATVDTDVILTLTNFTQNAVGVYDVNITGTANALTTTVIASVDVVSSDLESPKLLSPENNASNISEGTMLTWDASEDALEYELELSTISDFSSDVLTYIVTETQYELTALEALSTYYWRVRAINDCDVSENSESYSFTSTACTHCDSYGTDTLLVLQTSTTRVVFNSVDNSSGKTGYSDYTSLTNYVKRGETYPISVYVNTSGNYVTRTAVWIDWNNDCDFDDDNEFYDLGEAANVTNGLAANSPLEITVPDDAVLSEHTIMRVSTKYRTNPDSCETEFDGEVEDYNLIVQQTLGVETTDFNDFKIWPNPNTGTFTVSLSATSDQDVNLVMYDIRGRQVYAKSYQSSYTFSQRINVEHLASGLYVLKVTNGTQSTIKKIVIE</sequence>
<dbReference type="GO" id="GO:0008237">
    <property type="term" value="F:metallopeptidase activity"/>
    <property type="evidence" value="ECO:0007669"/>
    <property type="project" value="InterPro"/>
</dbReference>
<dbReference type="CDD" id="cd00063">
    <property type="entry name" value="FN3"/>
    <property type="match status" value="1"/>
</dbReference>
<dbReference type="EMBL" id="JAGGJQ010000006">
    <property type="protein sequence ID" value="MBP1840408.1"/>
    <property type="molecule type" value="Genomic_DNA"/>
</dbReference>
<evidence type="ECO:0000259" key="3">
    <source>
        <dbReference type="PROSITE" id="PS50853"/>
    </source>
</evidence>
<dbReference type="RefSeq" id="WP_069727814.1">
    <property type="nucleotide sequence ID" value="NZ_JAGGJQ010000006.1"/>
</dbReference>
<evidence type="ECO:0000256" key="2">
    <source>
        <dbReference type="SAM" id="SignalP"/>
    </source>
</evidence>
<dbReference type="EMBL" id="JAUSUU010000012">
    <property type="protein sequence ID" value="MDQ0336900.1"/>
    <property type="molecule type" value="Genomic_DNA"/>
</dbReference>
<gene>
    <name evidence="4" type="ORF">J2Z56_002336</name>
    <name evidence="5" type="ORF">J2Z57_003359</name>
</gene>
<evidence type="ECO:0000313" key="4">
    <source>
        <dbReference type="EMBL" id="MBP1840408.1"/>
    </source>
</evidence>
<dbReference type="Proteomes" id="UP001231587">
    <property type="component" value="Unassembled WGS sequence"/>
</dbReference>
<feature type="chain" id="PRO_5040981819" description="Fibronectin type-III domain-containing protein" evidence="2">
    <location>
        <begin position="25"/>
        <end position="1111"/>
    </location>
</feature>
<dbReference type="Gene3D" id="3.40.390.10">
    <property type="entry name" value="Collagenase (Catalytic Domain)"/>
    <property type="match status" value="1"/>
</dbReference>
<dbReference type="Pfam" id="PF20009">
    <property type="entry name" value="GEVED"/>
    <property type="match status" value="1"/>
</dbReference>
<dbReference type="InterPro" id="IPR026444">
    <property type="entry name" value="Secre_tail"/>
</dbReference>
<accession>A0A9X1C9K0</accession>
<proteinExistence type="predicted"/>
<evidence type="ECO:0000313" key="7">
    <source>
        <dbReference type="Proteomes" id="UP001231587"/>
    </source>
</evidence>
<keyword evidence="1 2" id="KW-0732">Signal</keyword>
<evidence type="ECO:0000313" key="6">
    <source>
        <dbReference type="Proteomes" id="UP001138672"/>
    </source>
</evidence>
<dbReference type="SUPFAM" id="SSF49265">
    <property type="entry name" value="Fibronectin type III"/>
    <property type="match status" value="1"/>
</dbReference>
<dbReference type="InterPro" id="IPR036116">
    <property type="entry name" value="FN3_sf"/>
</dbReference>
<dbReference type="PROSITE" id="PS50853">
    <property type="entry name" value="FN3"/>
    <property type="match status" value="1"/>
</dbReference>
<protein>
    <recommendedName>
        <fullName evidence="3">Fibronectin type-III domain-containing protein</fullName>
    </recommendedName>
</protein>
<comment type="caution">
    <text evidence="4">The sequence shown here is derived from an EMBL/GenBank/DDBJ whole genome shotgun (WGS) entry which is preliminary data.</text>
</comment>
<dbReference type="NCBIfam" id="TIGR04183">
    <property type="entry name" value="Por_Secre_tail"/>
    <property type="match status" value="1"/>
</dbReference>
<feature type="domain" description="Fibronectin type-III" evidence="3">
    <location>
        <begin position="780"/>
        <end position="872"/>
    </location>
</feature>
<dbReference type="SUPFAM" id="SSF55486">
    <property type="entry name" value="Metalloproteases ('zincins'), catalytic domain"/>
    <property type="match status" value="1"/>
</dbReference>
<dbReference type="InterPro" id="IPR003961">
    <property type="entry name" value="FN3_dom"/>
</dbReference>
<evidence type="ECO:0000256" key="1">
    <source>
        <dbReference type="ARBA" id="ARBA00022729"/>
    </source>
</evidence>
<dbReference type="Proteomes" id="UP001138672">
    <property type="component" value="Unassembled WGS sequence"/>
</dbReference>
<reference evidence="4" key="1">
    <citation type="submission" date="2021-03" db="EMBL/GenBank/DDBJ databases">
        <title>Genomic Encyclopedia of Type Strains, Phase IV (KMG-IV): sequencing the most valuable type-strain genomes for metagenomic binning, comparative biology and taxonomic classification.</title>
        <authorList>
            <person name="Goeker M."/>
        </authorList>
    </citation>
    <scope>NUCLEOTIDE SEQUENCE</scope>
    <source>
        <strain evidence="4">DSM 15523</strain>
        <strain evidence="5 7">DSM 16476</strain>
    </source>
</reference>
<dbReference type="Pfam" id="PF18962">
    <property type="entry name" value="Por_Secre_tail"/>
    <property type="match status" value="1"/>
</dbReference>